<feature type="transmembrane region" description="Helical" evidence="16">
    <location>
        <begin position="12"/>
        <end position="35"/>
    </location>
</feature>
<accession>A0A4S8SQ26</accession>
<dbReference type="PANTHER" id="PTHR12989:SF10">
    <property type="entry name" value="DOL-P-GLC:GLC(2)MAN(9)GLCNAC(2)-PP-DOL ALPHA-1,2-GLUCOSYLTRANSFERASE-RELATED"/>
    <property type="match status" value="1"/>
</dbReference>
<evidence type="ECO:0000256" key="15">
    <source>
        <dbReference type="SAM" id="MobiDB-lite"/>
    </source>
</evidence>
<proteinExistence type="inferred from homology"/>
<feature type="transmembrane region" description="Helical" evidence="16">
    <location>
        <begin position="261"/>
        <end position="281"/>
    </location>
</feature>
<dbReference type="EC" id="2.4.1.256" evidence="4"/>
<evidence type="ECO:0000256" key="6">
    <source>
        <dbReference type="ARBA" id="ARBA00022676"/>
    </source>
</evidence>
<evidence type="ECO:0000256" key="14">
    <source>
        <dbReference type="ARBA" id="ARBA00048064"/>
    </source>
</evidence>
<keyword evidence="7" id="KW-0808">Transferase</keyword>
<evidence type="ECO:0000256" key="11">
    <source>
        <dbReference type="ARBA" id="ARBA00023136"/>
    </source>
</evidence>
<feature type="transmembrane region" description="Helical" evidence="16">
    <location>
        <begin position="589"/>
        <end position="608"/>
    </location>
</feature>
<comment type="function">
    <text evidence="13">Dol-P-Glc:Glc(2)Man(9)GlcNAc(2)-PP-Dol alpha-1,2-glucosyltransferase that operates in the biosynthetic pathway of dolichol-linked oligosaccharides, the glycan precursors employed in protein asparagine (N)-glycosylation. The assembly of dolichol-linked oligosaccharides begins on the cytosolic side of the endoplasmic reticulum membrane and finishes in its lumen. The sequential addition of sugars to dolichol pyrophosphate produces dolichol-linked oligosaccharides containing fourteen sugars, including two GlcNAcs, nine mannoses and three glucoses. Once assembled, the oligosaccharide is transferred from the lipid to nascent proteins by oligosaccharyltransferases. In the lumen of the endoplasmic reticulum, adds the third and last glucose residue from dolichyl phosphate glucose (Dol-P-Glc) onto the lipid-linked oligosaccharide intermediate Glc(2)Man(9)GlcNAc(2)-PP-Dol to produce Glc(3)Man(9)GlcNAc(2)-PP-Dol.</text>
</comment>
<gene>
    <name evidence="18" type="ORF">D6D19_04890</name>
    <name evidence="17" type="ORF">D6D28_03544</name>
</gene>
<evidence type="ECO:0000256" key="1">
    <source>
        <dbReference type="ARBA" id="ARBA00004477"/>
    </source>
</evidence>
<organism evidence="17 19">
    <name type="scientific">Aureobasidium pullulans</name>
    <name type="common">Black yeast</name>
    <name type="synonym">Pullularia pullulans</name>
    <dbReference type="NCBI Taxonomy" id="5580"/>
    <lineage>
        <taxon>Eukaryota</taxon>
        <taxon>Fungi</taxon>
        <taxon>Dikarya</taxon>
        <taxon>Ascomycota</taxon>
        <taxon>Pezizomycotina</taxon>
        <taxon>Dothideomycetes</taxon>
        <taxon>Dothideomycetidae</taxon>
        <taxon>Dothideales</taxon>
        <taxon>Saccotheciaceae</taxon>
        <taxon>Aureobasidium</taxon>
    </lineage>
</organism>
<feature type="transmembrane region" description="Helical" evidence="16">
    <location>
        <begin position="293"/>
        <end position="315"/>
    </location>
</feature>
<evidence type="ECO:0000256" key="12">
    <source>
        <dbReference type="ARBA" id="ARBA00032069"/>
    </source>
</evidence>
<evidence type="ECO:0000313" key="19">
    <source>
        <dbReference type="Proteomes" id="UP000304951"/>
    </source>
</evidence>
<feature type="transmembrane region" description="Helical" evidence="16">
    <location>
        <begin position="382"/>
        <end position="405"/>
    </location>
</feature>
<evidence type="ECO:0000256" key="13">
    <source>
        <dbReference type="ARBA" id="ARBA00044727"/>
    </source>
</evidence>
<dbReference type="UniPathway" id="UPA00378"/>
<keyword evidence="11 16" id="KW-0472">Membrane</keyword>
<dbReference type="EMBL" id="QZAF01000104">
    <property type="protein sequence ID" value="THV73064.1"/>
    <property type="molecule type" value="Genomic_DNA"/>
</dbReference>
<evidence type="ECO:0000313" key="17">
    <source>
        <dbReference type="EMBL" id="THV73064.1"/>
    </source>
</evidence>
<evidence type="ECO:0000313" key="18">
    <source>
        <dbReference type="EMBL" id="THW74361.1"/>
    </source>
</evidence>
<keyword evidence="6" id="KW-0328">Glycosyltransferase</keyword>
<evidence type="ECO:0000313" key="20">
    <source>
        <dbReference type="Proteomes" id="UP000308802"/>
    </source>
</evidence>
<evidence type="ECO:0000256" key="16">
    <source>
        <dbReference type="SAM" id="Phobius"/>
    </source>
</evidence>
<dbReference type="GO" id="GO:0006488">
    <property type="term" value="P:dolichol-linked oligosaccharide biosynthetic process"/>
    <property type="evidence" value="ECO:0007669"/>
    <property type="project" value="InterPro"/>
</dbReference>
<dbReference type="InterPro" id="IPR016900">
    <property type="entry name" value="Alg10"/>
</dbReference>
<comment type="catalytic activity">
    <reaction evidence="14">
        <text>an alpha-D-Glc-(1-&gt;3)-alpha-D-Glc-(1-&gt;3)-alpha-D-Man-(1-&gt;2)-alpha-D-Man-(1-&gt;2)-alpha-D-Man-(1-&gt;3)-[alpha-D-Man-(1-&gt;2)-alpha-D-Man-(1-&gt;3)-[alpha-D-Man-(1-&gt;2)-alpha-D-Man-(1-&gt;6)]-alpha-D-Man-(1-&gt;6)]-beta-D-Man-(1-&gt;4)-beta-D-GlcNAc-(1-&gt;4)-alpha-D-GlcNAc-diphospho-di-trans,poly-cis-dolichol + a di-trans,poly-cis-dolichyl beta-D-glucosyl phosphate = a alpha-D-Glc-(1-&gt;2)-alpha-D-Glc-(1-&gt;3)-alpha-D-Glc-(1-&gt;3)-alpha-D-Man-(1-&gt;2)-alpha-D-Man-(1-&gt;2)-alpha-D-Man-(1-&gt;3)-[alpha-D-Man-(1-&gt;2)-alpha-D-Man-(1-&gt;3)-[alpha-D-Man-(1-&gt;2)-alpha-D-Man-(1-&gt;6)]-alpha-D-Man-(1-&gt;6)]-beta-D-Man-(1-&gt;4)-beta-D-GlcNAc-(1-&gt;4)-alpha-D-GlcNAc-diphospho-di-trans,poly-cis-dolichol + a di-trans,poly-cis-dolichyl phosphate + H(+)</text>
        <dbReference type="Rhea" id="RHEA:29543"/>
        <dbReference type="Rhea" id="RHEA-COMP:19498"/>
        <dbReference type="Rhea" id="RHEA-COMP:19502"/>
        <dbReference type="Rhea" id="RHEA-COMP:19512"/>
        <dbReference type="Rhea" id="RHEA-COMP:19522"/>
        <dbReference type="ChEBI" id="CHEBI:15378"/>
        <dbReference type="ChEBI" id="CHEBI:57525"/>
        <dbReference type="ChEBI" id="CHEBI:57683"/>
        <dbReference type="ChEBI" id="CHEBI:132522"/>
        <dbReference type="ChEBI" id="CHEBI:132523"/>
        <dbReference type="EC" id="2.4.1.256"/>
    </reaction>
    <physiologicalReaction direction="left-to-right" evidence="14">
        <dbReference type="Rhea" id="RHEA:29544"/>
    </physiologicalReaction>
</comment>
<comment type="pathway">
    <text evidence="2">Protein modification; protein glycosylation.</text>
</comment>
<dbReference type="Proteomes" id="UP000308802">
    <property type="component" value="Unassembled WGS sequence"/>
</dbReference>
<feature type="transmembrane region" description="Helical" evidence="16">
    <location>
        <begin position="93"/>
        <end position="113"/>
    </location>
</feature>
<reference evidence="19 20" key="1">
    <citation type="submission" date="2018-10" db="EMBL/GenBank/DDBJ databases">
        <title>Fifty Aureobasidium pullulans genomes reveal a recombining polyextremotolerant generalist.</title>
        <authorList>
            <person name="Gostincar C."/>
            <person name="Turk M."/>
            <person name="Zajc J."/>
            <person name="Gunde-Cimerman N."/>
        </authorList>
    </citation>
    <scope>NUCLEOTIDE SEQUENCE [LARGE SCALE GENOMIC DNA]</scope>
    <source>
        <strain evidence="18 20">EXF-10659</strain>
        <strain evidence="17 19">EXF-11900</strain>
    </source>
</reference>
<feature type="transmembrane region" description="Helical" evidence="16">
    <location>
        <begin position="425"/>
        <end position="445"/>
    </location>
</feature>
<evidence type="ECO:0000256" key="8">
    <source>
        <dbReference type="ARBA" id="ARBA00022692"/>
    </source>
</evidence>
<feature type="transmembrane region" description="Helical" evidence="16">
    <location>
        <begin position="155"/>
        <end position="176"/>
    </location>
</feature>
<dbReference type="AlphaFoldDB" id="A0A4S8SQ26"/>
<comment type="subcellular location">
    <subcellularLocation>
        <location evidence="1">Endoplasmic reticulum membrane</location>
        <topology evidence="1">Multi-pass membrane protein</topology>
    </subcellularLocation>
</comment>
<evidence type="ECO:0000256" key="10">
    <source>
        <dbReference type="ARBA" id="ARBA00022989"/>
    </source>
</evidence>
<evidence type="ECO:0000256" key="3">
    <source>
        <dbReference type="ARBA" id="ARBA00010600"/>
    </source>
</evidence>
<evidence type="ECO:0000256" key="5">
    <source>
        <dbReference type="ARBA" id="ARBA00018512"/>
    </source>
</evidence>
<keyword evidence="10 16" id="KW-1133">Transmembrane helix</keyword>
<evidence type="ECO:0000256" key="9">
    <source>
        <dbReference type="ARBA" id="ARBA00022824"/>
    </source>
</evidence>
<dbReference type="Proteomes" id="UP000304951">
    <property type="component" value="Unassembled WGS sequence"/>
</dbReference>
<feature type="transmembrane region" description="Helical" evidence="16">
    <location>
        <begin position="212"/>
        <end position="231"/>
    </location>
</feature>
<protein>
    <recommendedName>
        <fullName evidence="5">Dol-P-Glc:Glc(2)Man(9)GlcNAc(2)-PP-Dol alpha-1,2-glucosyltransferase</fullName>
        <ecNumber evidence="4">2.4.1.256</ecNumber>
    </recommendedName>
    <alternativeName>
        <fullName evidence="12">Asparagine-linked glycosylation protein 10</fullName>
    </alternativeName>
</protein>
<name>A0A4S8SQ26_AURPU</name>
<keyword evidence="9" id="KW-0256">Endoplasmic reticulum</keyword>
<sequence length="626" mass="71733">MPDRTKYDERIAHNSVPLVLSLVALPCAIAVWFSVVSKQVREPYLDEVFHVGQVQQYCNGNYWHWDPKITTPPGLYILSVLFYKITGRCDLDALRFVNALSLFAIFFFLLHTAPPVSPRSGKQLPGQKSTLFLPSTTLCPQQIHSALNICLFPPLFFFCALYYTDVASTLSVLLFTRHLLESNSRGPCTFFQACVSILLALVSLSFRQTNIFWVGVFPIALLGLGALHGDVESLRPGDGKSVILKAWANATFYDPQMRDAILNDFWLTCMSIVTLALRALYFPRTLLRIVRLVWPYTLVLALFGSFVVWNGGVVLGDKSNHVATLHLPQMLYLWAYTSFFSFGITYPFFAQGLLAIFAAVPVMAMIEPLIIFGRRKFLPRSLVLFVFIAIIAVTIRFNTIVHPFTLADNRHFTFYVFRYLLAHPAIKYLVIPVYMSCAWSVLQALGAPAQIFQVKEDEKDDGEGAASQDNETEGNPAKTKNKEQHQILRLNDAPFGEGSTISFVMVWIGVTALQLITAPLVEPRYFILPWIMWRLRVPQSHPGASLIARPTHKNWKQWWNKERERRNIDRQSWTNWLYIVLWAEHDHRLYLETLWFVTINSAVGYIFLNWGFEWPQEPGKTQRFMW</sequence>
<dbReference type="GO" id="GO:0106073">
    <property type="term" value="F:dolichyl pyrophosphate Glc2Man9GlcNAc2 alpha-1,2-glucosyltransferase activity"/>
    <property type="evidence" value="ECO:0007669"/>
    <property type="project" value="UniProtKB-EC"/>
</dbReference>
<dbReference type="Pfam" id="PF04922">
    <property type="entry name" value="DIE2_ALG10"/>
    <property type="match status" value="1"/>
</dbReference>
<feature type="region of interest" description="Disordered" evidence="15">
    <location>
        <begin position="460"/>
        <end position="484"/>
    </location>
</feature>
<dbReference type="GO" id="GO:0005789">
    <property type="term" value="C:endoplasmic reticulum membrane"/>
    <property type="evidence" value="ECO:0007669"/>
    <property type="project" value="UniProtKB-SubCell"/>
</dbReference>
<dbReference type="PANTHER" id="PTHR12989">
    <property type="entry name" value="ALPHA-1,2-GLUCOSYLTRANSFERASE ALG10"/>
    <property type="match status" value="1"/>
</dbReference>
<comment type="similarity">
    <text evidence="3">Belongs to the ALG10 glucosyltransferase family.</text>
</comment>
<keyword evidence="8 16" id="KW-0812">Transmembrane</keyword>
<evidence type="ECO:0000256" key="4">
    <source>
        <dbReference type="ARBA" id="ARBA00011967"/>
    </source>
</evidence>
<dbReference type="EMBL" id="QZAO01000133">
    <property type="protein sequence ID" value="THW74361.1"/>
    <property type="molecule type" value="Genomic_DNA"/>
</dbReference>
<evidence type="ECO:0000256" key="7">
    <source>
        <dbReference type="ARBA" id="ARBA00022679"/>
    </source>
</evidence>
<evidence type="ECO:0000256" key="2">
    <source>
        <dbReference type="ARBA" id="ARBA00004922"/>
    </source>
</evidence>
<comment type="caution">
    <text evidence="17">The sequence shown here is derived from an EMBL/GenBank/DDBJ whole genome shotgun (WGS) entry which is preliminary data.</text>
</comment>